<feature type="compositionally biased region" description="Polar residues" evidence="1">
    <location>
        <begin position="8"/>
        <end position="23"/>
    </location>
</feature>
<dbReference type="Proteomes" id="UP001176941">
    <property type="component" value="Chromosome 29"/>
</dbReference>
<keyword evidence="3" id="KW-1185">Reference proteome</keyword>
<gene>
    <name evidence="2" type="ORF">MRATA1EN1_LOCUS18272</name>
</gene>
<feature type="region of interest" description="Disordered" evidence="1">
    <location>
        <begin position="1"/>
        <end position="49"/>
    </location>
</feature>
<organism evidence="2 3">
    <name type="scientific">Rangifer tarandus platyrhynchus</name>
    <name type="common">Svalbard reindeer</name>
    <dbReference type="NCBI Taxonomy" id="3082113"/>
    <lineage>
        <taxon>Eukaryota</taxon>
        <taxon>Metazoa</taxon>
        <taxon>Chordata</taxon>
        <taxon>Craniata</taxon>
        <taxon>Vertebrata</taxon>
        <taxon>Euteleostomi</taxon>
        <taxon>Mammalia</taxon>
        <taxon>Eutheria</taxon>
        <taxon>Laurasiatheria</taxon>
        <taxon>Artiodactyla</taxon>
        <taxon>Ruminantia</taxon>
        <taxon>Pecora</taxon>
        <taxon>Cervidae</taxon>
        <taxon>Odocoileinae</taxon>
        <taxon>Rangifer</taxon>
    </lineage>
</organism>
<protein>
    <submittedName>
        <fullName evidence="2">Uncharacterized protein</fullName>
    </submittedName>
</protein>
<reference evidence="2" key="1">
    <citation type="submission" date="2023-04" db="EMBL/GenBank/DDBJ databases">
        <authorList>
            <consortium name="ELIXIR-Norway"/>
        </authorList>
    </citation>
    <scope>NUCLEOTIDE SEQUENCE [LARGE SCALE GENOMIC DNA]</scope>
</reference>
<evidence type="ECO:0000313" key="3">
    <source>
        <dbReference type="Proteomes" id="UP001176941"/>
    </source>
</evidence>
<name>A0ABN8Z7A2_RANTA</name>
<sequence>MRSGSKEWASQTPEPGRGKSSQLRGGAGAREQADRALSLEGLGGPGFGMDTRVSQVNGATVRKPNFHTLIRVQVIKLVPAVKKLQGTWSQVSRHCLASSLQPQNPNEGAEYA</sequence>
<evidence type="ECO:0000313" key="2">
    <source>
        <dbReference type="EMBL" id="CAI9169310.1"/>
    </source>
</evidence>
<evidence type="ECO:0000256" key="1">
    <source>
        <dbReference type="SAM" id="MobiDB-lite"/>
    </source>
</evidence>
<proteinExistence type="predicted"/>
<dbReference type="EMBL" id="OX459965">
    <property type="protein sequence ID" value="CAI9169310.1"/>
    <property type="molecule type" value="Genomic_DNA"/>
</dbReference>
<accession>A0ABN8Z7A2</accession>